<dbReference type="InterPro" id="IPR041916">
    <property type="entry name" value="Anti_sigma_zinc_sf"/>
</dbReference>
<sequence>MIPAESGGGDRFADWDAAYVLGALGPSDRRAYERHLAECDACRAAVADLAGLPGLLGTISPAHAQALVEEAPGLTGLPDGGARPGFGARSDGGARPEGDTSGGGSSGGALPDGDVATGRPAPGSAHVVPLTSLARAARRSRFRRRTLGAVAASALLVAGAVGGSVLTGNGVFGTPGSSQGGIQGGTVADGGAAPSSSATTPDTGTGTGTGTATDARTIELRPVDGADMRAEVVATPTAWGTKFKWSCHYPPDPGDQPPEGAYVPREPIRYELVLVDRDGTRTVAATWSWAGGETTGLDASTAVSLTDMDRIEITLDGHEEALATATL</sequence>
<name>A0A7W3JB71_9MICO</name>
<evidence type="ECO:0000313" key="7">
    <source>
        <dbReference type="Proteomes" id="UP000540568"/>
    </source>
</evidence>
<keyword evidence="4" id="KW-0812">Transmembrane</keyword>
<feature type="region of interest" description="Disordered" evidence="3">
    <location>
        <begin position="177"/>
        <end position="212"/>
    </location>
</feature>
<protein>
    <recommendedName>
        <fullName evidence="5">Putative zinc-finger domain-containing protein</fullName>
    </recommendedName>
</protein>
<gene>
    <name evidence="6" type="ORF">FHX71_003603</name>
</gene>
<proteinExistence type="predicted"/>
<evidence type="ECO:0000313" key="6">
    <source>
        <dbReference type="EMBL" id="MBA8809627.1"/>
    </source>
</evidence>
<dbReference type="Pfam" id="PF13490">
    <property type="entry name" value="zf-HC2"/>
    <property type="match status" value="1"/>
</dbReference>
<keyword evidence="2" id="KW-0804">Transcription</keyword>
<keyword evidence="7" id="KW-1185">Reference proteome</keyword>
<feature type="domain" description="Putative zinc-finger" evidence="5">
    <location>
        <begin position="18"/>
        <end position="43"/>
    </location>
</feature>
<feature type="compositionally biased region" description="Low complexity" evidence="3">
    <location>
        <begin position="189"/>
        <end position="212"/>
    </location>
</feature>
<feature type="region of interest" description="Disordered" evidence="3">
    <location>
        <begin position="72"/>
        <end position="126"/>
    </location>
</feature>
<accession>A0A7W3JB71</accession>
<feature type="compositionally biased region" description="Gly residues" evidence="3">
    <location>
        <begin position="177"/>
        <end position="188"/>
    </location>
</feature>
<evidence type="ECO:0000256" key="3">
    <source>
        <dbReference type="SAM" id="MobiDB-lite"/>
    </source>
</evidence>
<keyword evidence="4" id="KW-0472">Membrane</keyword>
<organism evidence="6 7">
    <name type="scientific">Promicromonospora sukumoe</name>
    <dbReference type="NCBI Taxonomy" id="88382"/>
    <lineage>
        <taxon>Bacteria</taxon>
        <taxon>Bacillati</taxon>
        <taxon>Actinomycetota</taxon>
        <taxon>Actinomycetes</taxon>
        <taxon>Micrococcales</taxon>
        <taxon>Promicromonosporaceae</taxon>
        <taxon>Promicromonospora</taxon>
    </lineage>
</organism>
<evidence type="ECO:0000256" key="2">
    <source>
        <dbReference type="ARBA" id="ARBA00023163"/>
    </source>
</evidence>
<feature type="transmembrane region" description="Helical" evidence="4">
    <location>
        <begin position="147"/>
        <end position="166"/>
    </location>
</feature>
<comment type="caution">
    <text evidence="6">The sequence shown here is derived from an EMBL/GenBank/DDBJ whole genome shotgun (WGS) entry which is preliminary data.</text>
</comment>
<dbReference type="RefSeq" id="WP_182618888.1">
    <property type="nucleotide sequence ID" value="NZ_BAAATF010000008.1"/>
</dbReference>
<keyword evidence="4" id="KW-1133">Transmembrane helix</keyword>
<dbReference type="InterPro" id="IPR027383">
    <property type="entry name" value="Znf_put"/>
</dbReference>
<reference evidence="6 7" key="1">
    <citation type="submission" date="2020-07" db="EMBL/GenBank/DDBJ databases">
        <title>Sequencing the genomes of 1000 actinobacteria strains.</title>
        <authorList>
            <person name="Klenk H.-P."/>
        </authorList>
    </citation>
    <scope>NUCLEOTIDE SEQUENCE [LARGE SCALE GENOMIC DNA]</scope>
    <source>
        <strain evidence="6 7">DSM 44121</strain>
    </source>
</reference>
<dbReference type="EMBL" id="JACGWV010000002">
    <property type="protein sequence ID" value="MBA8809627.1"/>
    <property type="molecule type" value="Genomic_DNA"/>
</dbReference>
<evidence type="ECO:0000256" key="4">
    <source>
        <dbReference type="SAM" id="Phobius"/>
    </source>
</evidence>
<keyword evidence="1" id="KW-0805">Transcription regulation</keyword>
<dbReference type="Gene3D" id="1.10.10.1320">
    <property type="entry name" value="Anti-sigma factor, zinc-finger domain"/>
    <property type="match status" value="1"/>
</dbReference>
<evidence type="ECO:0000259" key="5">
    <source>
        <dbReference type="Pfam" id="PF13490"/>
    </source>
</evidence>
<dbReference type="AlphaFoldDB" id="A0A7W3JB71"/>
<evidence type="ECO:0000256" key="1">
    <source>
        <dbReference type="ARBA" id="ARBA00023015"/>
    </source>
</evidence>
<dbReference type="Proteomes" id="UP000540568">
    <property type="component" value="Unassembled WGS sequence"/>
</dbReference>